<evidence type="ECO:0000256" key="11">
    <source>
        <dbReference type="ARBA" id="ARBA00048044"/>
    </source>
</evidence>
<comment type="cofactor">
    <cofactor evidence="1 12">
        <name>heme b</name>
        <dbReference type="ChEBI" id="CHEBI:60344"/>
    </cofactor>
</comment>
<reference evidence="13 14" key="1">
    <citation type="journal article" date="2013" name="Antonie Van Leeuwenhoek">
        <title>Dongia rigui sp. nov., isolated from freshwater of a large wetland in Korea.</title>
        <authorList>
            <person name="Baik K.S."/>
            <person name="Hwang Y.M."/>
            <person name="Choi J.S."/>
            <person name="Kwon J."/>
            <person name="Seong C.N."/>
        </authorList>
    </citation>
    <scope>NUCLEOTIDE SEQUENCE [LARGE SCALE GENOMIC DNA]</scope>
    <source>
        <strain evidence="13 14">04SU4-P</strain>
    </source>
</reference>
<keyword evidence="4 12" id="KW-0479">Metal-binding</keyword>
<comment type="caution">
    <text evidence="13">The sequence shown here is derived from an EMBL/GenBank/DDBJ whole genome shotgun (WGS) entry which is preliminary data.</text>
</comment>
<keyword evidence="6 12" id="KW-0560">Oxidoreductase</keyword>
<feature type="transmembrane region" description="Helical" evidence="12">
    <location>
        <begin position="23"/>
        <end position="44"/>
    </location>
</feature>
<keyword evidence="14" id="KW-1185">Reference proteome</keyword>
<keyword evidence="7 12" id="KW-0408">Iron</keyword>
<evidence type="ECO:0000256" key="9">
    <source>
        <dbReference type="ARBA" id="ARBA00023136"/>
    </source>
</evidence>
<evidence type="ECO:0000256" key="1">
    <source>
        <dbReference type="ARBA" id="ARBA00001970"/>
    </source>
</evidence>
<dbReference type="RefSeq" id="WP_320499129.1">
    <property type="nucleotide sequence ID" value="NZ_JAXCLX010000001.1"/>
</dbReference>
<sequence length="360" mass="40280">MSQVLTETATIARPIPDRAARRAVGLWLLTCCFMVAVMVLLGGITRLTDSGLSIMEWKPIMGALPPLTDAAWDHVFALYKQIAEYKHINPGMTVDGFKSIFWWEYLHRLWGRLIAVAFLVPFLWFLLRGKLTRAEAPRLVALFALGGLQGFAGWFMVASGFQDRVDVSQYRLVVHLMLALAIFALMLWYAMDYLDTRPLQGDRAAAADLARHGKWMNMLIAFQIALGGLVAGTDAGFVYNDFPMMNGHWLSPDLFLTSPWYLNFTENLAMVQFQHRLTSGFVAIAVISFLVRLRRRDFDRVLKRRAIALPCALAAQAFLGMATLWLVVPMPLAVLHQLGAFVLLGSGLVAQHGLKRIAKA</sequence>
<evidence type="ECO:0000256" key="5">
    <source>
        <dbReference type="ARBA" id="ARBA00022989"/>
    </source>
</evidence>
<keyword evidence="8 12" id="KW-0350">Heme biosynthesis</keyword>
<feature type="binding site" description="axial binding residue" evidence="12">
    <location>
        <position position="336"/>
    </location>
    <ligand>
        <name>heme</name>
        <dbReference type="ChEBI" id="CHEBI:30413"/>
    </ligand>
    <ligandPart>
        <name>Fe</name>
        <dbReference type="ChEBI" id="CHEBI:18248"/>
    </ligandPart>
</feature>
<organism evidence="13 14">
    <name type="scientific">Dongia rigui</name>
    <dbReference type="NCBI Taxonomy" id="940149"/>
    <lineage>
        <taxon>Bacteria</taxon>
        <taxon>Pseudomonadati</taxon>
        <taxon>Pseudomonadota</taxon>
        <taxon>Alphaproteobacteria</taxon>
        <taxon>Rhodospirillales</taxon>
        <taxon>Dongiaceae</taxon>
        <taxon>Dongia</taxon>
    </lineage>
</organism>
<feature type="transmembrane region" description="Helical" evidence="12">
    <location>
        <begin position="109"/>
        <end position="127"/>
    </location>
</feature>
<evidence type="ECO:0000256" key="4">
    <source>
        <dbReference type="ARBA" id="ARBA00022723"/>
    </source>
</evidence>
<comment type="similarity">
    <text evidence="12">Belongs to the COX15/CtaA family. Type 2 subfamily.</text>
</comment>
<comment type="subunit">
    <text evidence="12">Interacts with CtaB.</text>
</comment>
<gene>
    <name evidence="12" type="primary">ctaA</name>
    <name evidence="13" type="ORF">SMD31_02595</name>
</gene>
<dbReference type="InterPro" id="IPR003780">
    <property type="entry name" value="COX15/CtaA_fam"/>
</dbReference>
<evidence type="ECO:0000313" key="14">
    <source>
        <dbReference type="Proteomes" id="UP001271769"/>
    </source>
</evidence>
<name>A0ABU5DUZ1_9PROT</name>
<proteinExistence type="inferred from homology"/>
<comment type="function">
    <text evidence="12">Catalyzes the conversion of heme O to heme A by two successive hydroxylations of the methyl group at C8. The first hydroxylation forms heme I, the second hydroxylation results in an unstable dihydroxymethyl group, which spontaneously dehydrates, resulting in the formyl group of heme A.</text>
</comment>
<evidence type="ECO:0000256" key="7">
    <source>
        <dbReference type="ARBA" id="ARBA00023004"/>
    </source>
</evidence>
<protein>
    <recommendedName>
        <fullName evidence="12">Heme A synthase</fullName>
        <shortName evidence="12">HAS</shortName>
        <ecNumber evidence="12">1.17.99.9</ecNumber>
    </recommendedName>
    <alternativeName>
        <fullName evidence="12">Cytochrome aa3-controlling protein</fullName>
    </alternativeName>
</protein>
<feature type="transmembrane region" description="Helical" evidence="12">
    <location>
        <begin position="277"/>
        <end position="294"/>
    </location>
</feature>
<feature type="transmembrane region" description="Helical" evidence="12">
    <location>
        <begin position="173"/>
        <end position="194"/>
    </location>
</feature>
<comment type="pathway">
    <text evidence="10 12">Porphyrin-containing compound metabolism; heme A biosynthesis; heme A from heme O: step 1/1.</text>
</comment>
<evidence type="ECO:0000256" key="8">
    <source>
        <dbReference type="ARBA" id="ARBA00023133"/>
    </source>
</evidence>
<evidence type="ECO:0000256" key="6">
    <source>
        <dbReference type="ARBA" id="ARBA00023002"/>
    </source>
</evidence>
<feature type="binding site" description="axial binding residue" evidence="12">
    <location>
        <position position="275"/>
    </location>
    <ligand>
        <name>heme</name>
        <dbReference type="ChEBI" id="CHEBI:30413"/>
    </ligand>
    <ligandPart>
        <name>Fe</name>
        <dbReference type="ChEBI" id="CHEBI:18248"/>
    </ligandPart>
</feature>
<dbReference type="EMBL" id="JAXCLX010000001">
    <property type="protein sequence ID" value="MDY0870787.1"/>
    <property type="molecule type" value="Genomic_DNA"/>
</dbReference>
<comment type="subcellular location">
    <subcellularLocation>
        <location evidence="12">Cell membrane</location>
        <topology evidence="12">Multi-pass membrane protein</topology>
    </subcellularLocation>
    <subcellularLocation>
        <location evidence="2">Membrane</location>
        <topology evidence="2">Multi-pass membrane protein</topology>
    </subcellularLocation>
</comment>
<feature type="transmembrane region" description="Helical" evidence="12">
    <location>
        <begin position="306"/>
        <end position="328"/>
    </location>
</feature>
<comment type="catalytic activity">
    <reaction evidence="11">
        <text>Fe(II)-heme o + 2 A + H2O = Fe(II)-heme a + 2 AH2</text>
        <dbReference type="Rhea" id="RHEA:63388"/>
        <dbReference type="ChEBI" id="CHEBI:13193"/>
        <dbReference type="ChEBI" id="CHEBI:15377"/>
        <dbReference type="ChEBI" id="CHEBI:17499"/>
        <dbReference type="ChEBI" id="CHEBI:60530"/>
        <dbReference type="ChEBI" id="CHEBI:61715"/>
        <dbReference type="EC" id="1.17.99.9"/>
    </reaction>
    <physiologicalReaction direction="left-to-right" evidence="11">
        <dbReference type="Rhea" id="RHEA:63389"/>
    </physiologicalReaction>
</comment>
<accession>A0ABU5DUZ1</accession>
<feature type="transmembrane region" description="Helical" evidence="12">
    <location>
        <begin position="334"/>
        <end position="354"/>
    </location>
</feature>
<feature type="transmembrane region" description="Helical" evidence="12">
    <location>
        <begin position="215"/>
        <end position="239"/>
    </location>
</feature>
<dbReference type="EC" id="1.17.99.9" evidence="12"/>
<evidence type="ECO:0000256" key="10">
    <source>
        <dbReference type="ARBA" id="ARBA00044501"/>
    </source>
</evidence>
<dbReference type="InterPro" id="IPR023754">
    <property type="entry name" value="HemeA_Synthase_type2"/>
</dbReference>
<dbReference type="Pfam" id="PF02628">
    <property type="entry name" value="COX15-CtaA"/>
    <property type="match status" value="1"/>
</dbReference>
<dbReference type="PANTHER" id="PTHR23289">
    <property type="entry name" value="CYTOCHROME C OXIDASE ASSEMBLY PROTEIN COX15"/>
    <property type="match status" value="1"/>
</dbReference>
<evidence type="ECO:0000256" key="12">
    <source>
        <dbReference type="HAMAP-Rule" id="MF_01665"/>
    </source>
</evidence>
<keyword evidence="9 12" id="KW-0472">Membrane</keyword>
<evidence type="ECO:0000313" key="13">
    <source>
        <dbReference type="EMBL" id="MDY0870787.1"/>
    </source>
</evidence>
<dbReference type="Proteomes" id="UP001271769">
    <property type="component" value="Unassembled WGS sequence"/>
</dbReference>
<evidence type="ECO:0000256" key="2">
    <source>
        <dbReference type="ARBA" id="ARBA00004141"/>
    </source>
</evidence>
<feature type="transmembrane region" description="Helical" evidence="12">
    <location>
        <begin position="139"/>
        <end position="161"/>
    </location>
</feature>
<dbReference type="PANTHER" id="PTHR23289:SF2">
    <property type="entry name" value="CYTOCHROME C OXIDASE ASSEMBLY PROTEIN COX15 HOMOLOG"/>
    <property type="match status" value="1"/>
</dbReference>
<keyword evidence="3 12" id="KW-0812">Transmembrane</keyword>
<keyword evidence="12" id="KW-1003">Cell membrane</keyword>
<dbReference type="HAMAP" id="MF_01665">
    <property type="entry name" value="HemeA_synth_type2"/>
    <property type="match status" value="1"/>
</dbReference>
<evidence type="ECO:0000256" key="3">
    <source>
        <dbReference type="ARBA" id="ARBA00022692"/>
    </source>
</evidence>
<keyword evidence="5 12" id="KW-1133">Transmembrane helix</keyword>